<dbReference type="STRING" id="123822.B0188_08925"/>
<accession>A0A1T0AWL8</accession>
<protein>
    <submittedName>
        <fullName evidence="2">Uncharacterized protein</fullName>
    </submittedName>
</protein>
<dbReference type="EMBL" id="MUYB01000039">
    <property type="protein sequence ID" value="OOS02168.1"/>
    <property type="molecule type" value="Genomic_DNA"/>
</dbReference>
<comment type="caution">
    <text evidence="2">The sequence shown here is derived from an EMBL/GenBank/DDBJ whole genome shotgun (WGS) entry which is preliminary data.</text>
</comment>
<keyword evidence="1" id="KW-0812">Transmembrane</keyword>
<gene>
    <name evidence="2" type="ORF">B0188_08925</name>
</gene>
<keyword evidence="1" id="KW-1133">Transmembrane helix</keyword>
<reference evidence="2 3" key="1">
    <citation type="submission" date="2017-02" db="EMBL/GenBank/DDBJ databases">
        <title>Draft genome sequence of Haemophilus felis CCUG 31170 type strain.</title>
        <authorList>
            <person name="Engstrom-Jakobsson H."/>
            <person name="Salva-Serra F."/>
            <person name="Thorell K."/>
            <person name="Gonzales-Siles L."/>
            <person name="Karlsson R."/>
            <person name="Boulund F."/>
            <person name="Engstrand L."/>
            <person name="Kristiansson E."/>
            <person name="Moore E."/>
        </authorList>
    </citation>
    <scope>NUCLEOTIDE SEQUENCE [LARGE SCALE GENOMIC DNA]</scope>
    <source>
        <strain evidence="2 3">CCUG 31170</strain>
    </source>
</reference>
<dbReference type="Proteomes" id="UP000190023">
    <property type="component" value="Unassembled WGS sequence"/>
</dbReference>
<keyword evidence="1" id="KW-0472">Membrane</keyword>
<proteinExistence type="predicted"/>
<keyword evidence="3" id="KW-1185">Reference proteome</keyword>
<feature type="transmembrane region" description="Helical" evidence="1">
    <location>
        <begin position="36"/>
        <end position="54"/>
    </location>
</feature>
<evidence type="ECO:0000256" key="1">
    <source>
        <dbReference type="SAM" id="Phobius"/>
    </source>
</evidence>
<evidence type="ECO:0000313" key="2">
    <source>
        <dbReference type="EMBL" id="OOS02168.1"/>
    </source>
</evidence>
<evidence type="ECO:0000313" key="3">
    <source>
        <dbReference type="Proteomes" id="UP000190023"/>
    </source>
</evidence>
<sequence>MVHFFLANMLYNFNVGNSILDFDFYDFFLNGFKTRIKMLILLWGLLFVSSYFGYGKFYNILK</sequence>
<name>A0A1T0AWL8_9PAST</name>
<dbReference type="AlphaFoldDB" id="A0A1T0AWL8"/>
<organism evidence="2 3">
    <name type="scientific">[Haemophilus] felis</name>
    <dbReference type="NCBI Taxonomy" id="123822"/>
    <lineage>
        <taxon>Bacteria</taxon>
        <taxon>Pseudomonadati</taxon>
        <taxon>Pseudomonadota</taxon>
        <taxon>Gammaproteobacteria</taxon>
        <taxon>Pasteurellales</taxon>
        <taxon>Pasteurellaceae</taxon>
    </lineage>
</organism>